<organism evidence="1">
    <name type="scientific">marine sediment metagenome</name>
    <dbReference type="NCBI Taxonomy" id="412755"/>
    <lineage>
        <taxon>unclassified sequences</taxon>
        <taxon>metagenomes</taxon>
        <taxon>ecological metagenomes</taxon>
    </lineage>
</organism>
<dbReference type="PROSITE" id="PS51257">
    <property type="entry name" value="PROKAR_LIPOPROTEIN"/>
    <property type="match status" value="1"/>
</dbReference>
<comment type="caution">
    <text evidence="1">The sequence shown here is derived from an EMBL/GenBank/DDBJ whole genome shotgun (WGS) entry which is preliminary data.</text>
</comment>
<dbReference type="EMBL" id="LAZR01000230">
    <property type="protein sequence ID" value="KKN80494.1"/>
    <property type="molecule type" value="Genomic_DNA"/>
</dbReference>
<protein>
    <recommendedName>
        <fullName evidence="2">Lipoprotein</fullName>
    </recommendedName>
</protein>
<name>A0A0F9TMK7_9ZZZZ</name>
<proteinExistence type="predicted"/>
<reference evidence="1" key="1">
    <citation type="journal article" date="2015" name="Nature">
        <title>Complex archaea that bridge the gap between prokaryotes and eukaryotes.</title>
        <authorList>
            <person name="Spang A."/>
            <person name="Saw J.H."/>
            <person name="Jorgensen S.L."/>
            <person name="Zaremba-Niedzwiedzka K."/>
            <person name="Martijn J."/>
            <person name="Lind A.E."/>
            <person name="van Eijk R."/>
            <person name="Schleper C."/>
            <person name="Guy L."/>
            <person name="Ettema T.J."/>
        </authorList>
    </citation>
    <scope>NUCLEOTIDE SEQUENCE</scope>
</reference>
<evidence type="ECO:0000313" key="1">
    <source>
        <dbReference type="EMBL" id="KKN80494.1"/>
    </source>
</evidence>
<evidence type="ECO:0008006" key="2">
    <source>
        <dbReference type="Google" id="ProtNLM"/>
    </source>
</evidence>
<accession>A0A0F9TMK7</accession>
<sequence>MQNKDLLVINRLGTLSLTAIVLTSVIGCSSPTDANKENFKAAINDYYEQKPECLDIGVLPYTRELAKKHTVFDEFVDIGFLKVEDVQIKNPAFAAMFDDEAPKLVPGSKYSLTAEGENNANINSRERVRFCYANNEVVEVTDFTEPAERFGYVMSQVSYTYKLANIADWAKDSPYLNEKFSSIAQATEHPETIKEGSAPLIQMSDKWKHGKLVR</sequence>
<dbReference type="AlphaFoldDB" id="A0A0F9TMK7"/>
<gene>
    <name evidence="1" type="ORF">LCGC14_0329390</name>
</gene>